<organism evidence="4 5">
    <name type="scientific">Actinomarinicola tropica</name>
    <dbReference type="NCBI Taxonomy" id="2789776"/>
    <lineage>
        <taxon>Bacteria</taxon>
        <taxon>Bacillati</taxon>
        <taxon>Actinomycetota</taxon>
        <taxon>Acidimicrobiia</taxon>
        <taxon>Acidimicrobiales</taxon>
        <taxon>Iamiaceae</taxon>
        <taxon>Actinomarinicola</taxon>
    </lineage>
</organism>
<dbReference type="KEGG" id="atq:GH723_08245"/>
<keyword evidence="2" id="KW-0472">Membrane</keyword>
<dbReference type="InterPro" id="IPR013099">
    <property type="entry name" value="K_chnl_dom"/>
</dbReference>
<evidence type="ECO:0000313" key="5">
    <source>
        <dbReference type="Proteomes" id="UP000334019"/>
    </source>
</evidence>
<accession>A0A5Q2RHN1</accession>
<dbReference type="AlphaFoldDB" id="A0A5Q2RHN1"/>
<dbReference type="EMBL" id="CP045851">
    <property type="protein sequence ID" value="QGG95094.1"/>
    <property type="molecule type" value="Genomic_DNA"/>
</dbReference>
<feature type="transmembrane region" description="Helical" evidence="2">
    <location>
        <begin position="131"/>
        <end position="149"/>
    </location>
</feature>
<feature type="domain" description="Potassium channel" evidence="3">
    <location>
        <begin position="186"/>
        <end position="247"/>
    </location>
</feature>
<dbReference type="Proteomes" id="UP000334019">
    <property type="component" value="Chromosome"/>
</dbReference>
<name>A0A5Q2RHN1_9ACTN</name>
<protein>
    <recommendedName>
        <fullName evidence="3">Potassium channel domain-containing protein</fullName>
    </recommendedName>
</protein>
<feature type="transmembrane region" description="Helical" evidence="2">
    <location>
        <begin position="164"/>
        <end position="184"/>
    </location>
</feature>
<evidence type="ECO:0000256" key="1">
    <source>
        <dbReference type="SAM" id="MobiDB-lite"/>
    </source>
</evidence>
<keyword evidence="2" id="KW-0812">Transmembrane</keyword>
<evidence type="ECO:0000313" key="4">
    <source>
        <dbReference type="EMBL" id="QGG95094.1"/>
    </source>
</evidence>
<dbReference type="SUPFAM" id="SSF81324">
    <property type="entry name" value="Voltage-gated potassium channels"/>
    <property type="match status" value="1"/>
</dbReference>
<dbReference type="Pfam" id="PF07885">
    <property type="entry name" value="Ion_trans_2"/>
    <property type="match status" value="1"/>
</dbReference>
<dbReference type="Gene3D" id="1.10.287.70">
    <property type="match status" value="1"/>
</dbReference>
<gene>
    <name evidence="4" type="ORF">GH723_08245</name>
</gene>
<feature type="transmembrane region" description="Helical" evidence="2">
    <location>
        <begin position="196"/>
        <end position="215"/>
    </location>
</feature>
<sequence length="263" mass="27283">MPGSSFWNAPASTPPLTIGISTASPVRLSTMVTDSATPAPKRSVFRYLPRSARVVPRVPPRPRPRSLTADARRRFTHRSPGRSAEARSVARGGGGGAVTPGAHRWLPTASASVGLVVAYALLPLTGRDRSWGVALGSLLLVATVPYVAVEVRSVLRGTAPFQDAVAAVVVVSTMAVVGPAATYYGLAAAGGHFEGLATKVDALYFTMSIVSTVGFGDIRPVGQGARLVTTLHIVVTIVVVGGAVRLLTWAARHRMTGGGSDRA</sequence>
<evidence type="ECO:0000256" key="2">
    <source>
        <dbReference type="SAM" id="Phobius"/>
    </source>
</evidence>
<reference evidence="4 5" key="1">
    <citation type="submission" date="2019-11" db="EMBL/GenBank/DDBJ databases">
        <authorList>
            <person name="He Y."/>
        </authorList>
    </citation>
    <scope>NUCLEOTIDE SEQUENCE [LARGE SCALE GENOMIC DNA]</scope>
    <source>
        <strain evidence="4 5">SCSIO 58843</strain>
    </source>
</reference>
<feature type="transmembrane region" description="Helical" evidence="2">
    <location>
        <begin position="227"/>
        <end position="247"/>
    </location>
</feature>
<feature type="region of interest" description="Disordered" evidence="1">
    <location>
        <begin position="55"/>
        <end position="97"/>
    </location>
</feature>
<feature type="transmembrane region" description="Helical" evidence="2">
    <location>
        <begin position="105"/>
        <end position="124"/>
    </location>
</feature>
<keyword evidence="5" id="KW-1185">Reference proteome</keyword>
<evidence type="ECO:0000259" key="3">
    <source>
        <dbReference type="Pfam" id="PF07885"/>
    </source>
</evidence>
<keyword evidence="2" id="KW-1133">Transmembrane helix</keyword>
<feature type="compositionally biased region" description="Low complexity" evidence="1">
    <location>
        <begin position="81"/>
        <end position="90"/>
    </location>
</feature>
<proteinExistence type="predicted"/>